<reference evidence="2 3" key="1">
    <citation type="submission" date="2014-01" db="EMBL/GenBank/DDBJ databases">
        <title>Genome sequencing of Thermococcus guaymasensis.</title>
        <authorList>
            <person name="Zhang X."/>
            <person name="Alvare G."/>
            <person name="Fristensky B."/>
            <person name="Chen L."/>
            <person name="Suen T."/>
            <person name="Chen Q."/>
            <person name="Ma K."/>
        </authorList>
    </citation>
    <scope>NUCLEOTIDE SEQUENCE [LARGE SCALE GENOMIC DNA]</scope>
    <source>
        <strain evidence="2 3">DSM 11113</strain>
    </source>
</reference>
<keyword evidence="1" id="KW-1133">Transmembrane helix</keyword>
<gene>
    <name evidence="2" type="ORF">X802_08460</name>
</gene>
<evidence type="ECO:0000313" key="2">
    <source>
        <dbReference type="EMBL" id="AJC72798.1"/>
    </source>
</evidence>
<dbReference type="STRING" id="1432656.X802_08460"/>
<organism evidence="2 3">
    <name type="scientific">Thermococcus guaymasensis DSM 11113</name>
    <dbReference type="NCBI Taxonomy" id="1432656"/>
    <lineage>
        <taxon>Archaea</taxon>
        <taxon>Methanobacteriati</taxon>
        <taxon>Methanobacteriota</taxon>
        <taxon>Thermococci</taxon>
        <taxon>Thermococcales</taxon>
        <taxon>Thermococcaceae</taxon>
        <taxon>Thermococcus</taxon>
    </lineage>
</organism>
<name>A0A0X1KNI4_9EURY</name>
<proteinExistence type="predicted"/>
<evidence type="ECO:0000256" key="1">
    <source>
        <dbReference type="SAM" id="Phobius"/>
    </source>
</evidence>
<keyword evidence="1" id="KW-0812">Transmembrane</keyword>
<protein>
    <submittedName>
        <fullName evidence="2">Uncharacterized protein</fullName>
    </submittedName>
</protein>
<dbReference type="KEGG" id="tgy:X802_08460"/>
<dbReference type="AlphaFoldDB" id="A0A0X1KNI4"/>
<keyword evidence="1" id="KW-0472">Membrane</keyword>
<dbReference type="Proteomes" id="UP000062043">
    <property type="component" value="Chromosome"/>
</dbReference>
<feature type="transmembrane region" description="Helical" evidence="1">
    <location>
        <begin position="6"/>
        <end position="25"/>
    </location>
</feature>
<dbReference type="EMBL" id="CP007140">
    <property type="protein sequence ID" value="AJC72798.1"/>
    <property type="molecule type" value="Genomic_DNA"/>
</dbReference>
<accession>A0A0X1KNI4</accession>
<keyword evidence="3" id="KW-1185">Reference proteome</keyword>
<evidence type="ECO:0000313" key="3">
    <source>
        <dbReference type="Proteomes" id="UP000062043"/>
    </source>
</evidence>
<dbReference type="PATRIC" id="fig|1432656.3.peg.1648"/>
<sequence length="33" mass="3992">MEWKEIFTGDFLVNMLSVLAALYIWEKFLKNKL</sequence>